<sequence length="167" mass="19618">MKDRRNRKAGKGRSGPIDETNRASDGPAICYLQEHMRLLQVREEEALQQREMLEKMQKSLRDWAGLLVRREEELQTLQEDIANSREAIRELQKQAAYTPGEVQRLKEQVKGQQEEIRTLAESRRVLLRLLYEREPENKESDEEGNEAMEHERHQLRQVRVERTGGGS</sequence>
<evidence type="ECO:0000313" key="4">
    <source>
        <dbReference type="Proteomes" id="UP000515860"/>
    </source>
</evidence>
<feature type="compositionally biased region" description="Basic and acidic residues" evidence="2">
    <location>
        <begin position="147"/>
        <end position="167"/>
    </location>
</feature>
<dbReference type="Proteomes" id="UP000515860">
    <property type="component" value="Chromosome"/>
</dbReference>
<evidence type="ECO:0000256" key="2">
    <source>
        <dbReference type="SAM" id="MobiDB-lite"/>
    </source>
</evidence>
<gene>
    <name evidence="3" type="ORF">H9Q79_13465</name>
</gene>
<feature type="region of interest" description="Disordered" evidence="2">
    <location>
        <begin position="133"/>
        <end position="167"/>
    </location>
</feature>
<evidence type="ECO:0000256" key="1">
    <source>
        <dbReference type="SAM" id="Coils"/>
    </source>
</evidence>
<name>A0A7G9GAT0_9FIRM</name>
<evidence type="ECO:0000313" key="3">
    <source>
        <dbReference type="EMBL" id="QNM07912.1"/>
    </source>
</evidence>
<feature type="region of interest" description="Disordered" evidence="2">
    <location>
        <begin position="1"/>
        <end position="25"/>
    </location>
</feature>
<protein>
    <submittedName>
        <fullName evidence="3">Uncharacterized protein</fullName>
    </submittedName>
</protein>
<reference evidence="3 4" key="1">
    <citation type="submission" date="2020-08" db="EMBL/GenBank/DDBJ databases">
        <authorList>
            <person name="Liu C."/>
            <person name="Sun Q."/>
        </authorList>
    </citation>
    <scope>NUCLEOTIDE SEQUENCE [LARGE SCALE GENOMIC DNA]</scope>
    <source>
        <strain evidence="3 4">NSJ-29</strain>
    </source>
</reference>
<dbReference type="RefSeq" id="WP_249328509.1">
    <property type="nucleotide sequence ID" value="NZ_CP060635.1"/>
</dbReference>
<feature type="coiled-coil region" evidence="1">
    <location>
        <begin position="36"/>
        <end position="122"/>
    </location>
</feature>
<keyword evidence="1" id="KW-0175">Coiled coil</keyword>
<proteinExistence type="predicted"/>
<dbReference type="EMBL" id="CP060635">
    <property type="protein sequence ID" value="QNM07912.1"/>
    <property type="molecule type" value="Genomic_DNA"/>
</dbReference>
<feature type="compositionally biased region" description="Basic residues" evidence="2">
    <location>
        <begin position="1"/>
        <end position="11"/>
    </location>
</feature>
<accession>A0A7G9GAT0</accession>
<organism evidence="3 4">
    <name type="scientific">Wansuia hejianensis</name>
    <dbReference type="NCBI Taxonomy" id="2763667"/>
    <lineage>
        <taxon>Bacteria</taxon>
        <taxon>Bacillati</taxon>
        <taxon>Bacillota</taxon>
        <taxon>Clostridia</taxon>
        <taxon>Lachnospirales</taxon>
        <taxon>Lachnospiraceae</taxon>
        <taxon>Wansuia</taxon>
    </lineage>
</organism>
<dbReference type="AlphaFoldDB" id="A0A7G9GAT0"/>
<dbReference type="KEGG" id="whj:H9Q79_13465"/>
<keyword evidence="4" id="KW-1185">Reference proteome</keyword>